<organism evidence="1 3">
    <name type="scientific">Medicago truncatula</name>
    <name type="common">Barrel medic</name>
    <name type="synonym">Medicago tribuloides</name>
    <dbReference type="NCBI Taxonomy" id="3880"/>
    <lineage>
        <taxon>Eukaryota</taxon>
        <taxon>Viridiplantae</taxon>
        <taxon>Streptophyta</taxon>
        <taxon>Embryophyta</taxon>
        <taxon>Tracheophyta</taxon>
        <taxon>Spermatophyta</taxon>
        <taxon>Magnoliopsida</taxon>
        <taxon>eudicotyledons</taxon>
        <taxon>Gunneridae</taxon>
        <taxon>Pentapetalae</taxon>
        <taxon>rosids</taxon>
        <taxon>fabids</taxon>
        <taxon>Fabales</taxon>
        <taxon>Fabaceae</taxon>
        <taxon>Papilionoideae</taxon>
        <taxon>50 kb inversion clade</taxon>
        <taxon>NPAAA clade</taxon>
        <taxon>Hologalegina</taxon>
        <taxon>IRL clade</taxon>
        <taxon>Trifolieae</taxon>
        <taxon>Medicago</taxon>
    </lineage>
</organism>
<dbReference type="EMBL" id="CM001218">
    <property type="protein sequence ID" value="AES66108.1"/>
    <property type="molecule type" value="Genomic_DNA"/>
</dbReference>
<proteinExistence type="predicted"/>
<dbReference type="PaxDb" id="3880-AES66108"/>
<dbReference type="EnsemblPlants" id="AES66108">
    <property type="protein sequence ID" value="AES66108"/>
    <property type="gene ID" value="MTR_2g062620"/>
</dbReference>
<evidence type="ECO:0000313" key="2">
    <source>
        <dbReference type="EnsemblPlants" id="AES66108"/>
    </source>
</evidence>
<evidence type="ECO:0000313" key="1">
    <source>
        <dbReference type="EMBL" id="AES66108.1"/>
    </source>
</evidence>
<sequence>MISLLDKVENELENSRSDHVRSPIASKLWIYESVCEKRKEDVEGMEGYKSGGFWGFSLLHDRESF</sequence>
<name>G7IQR2_MEDTR</name>
<gene>
    <name evidence="1" type="ordered locus">MTR_2g062620</name>
</gene>
<reference evidence="1 3" key="2">
    <citation type="journal article" date="2014" name="BMC Genomics">
        <title>An improved genome release (version Mt4.0) for the model legume Medicago truncatula.</title>
        <authorList>
            <person name="Tang H."/>
            <person name="Krishnakumar V."/>
            <person name="Bidwell S."/>
            <person name="Rosen B."/>
            <person name="Chan A."/>
            <person name="Zhou S."/>
            <person name="Gentzbittel L."/>
            <person name="Childs K.L."/>
            <person name="Yandell M."/>
            <person name="Gundlach H."/>
            <person name="Mayer K.F."/>
            <person name="Schwartz D.C."/>
            <person name="Town C.D."/>
        </authorList>
    </citation>
    <scope>GENOME REANNOTATION</scope>
    <source>
        <strain evidence="2 3">cv. Jemalong A17</strain>
    </source>
</reference>
<reference evidence="1 3" key="1">
    <citation type="journal article" date="2011" name="Nature">
        <title>The Medicago genome provides insight into the evolution of rhizobial symbioses.</title>
        <authorList>
            <person name="Young N.D."/>
            <person name="Debelle F."/>
            <person name="Oldroyd G.E."/>
            <person name="Geurts R."/>
            <person name="Cannon S.B."/>
            <person name="Udvardi M.K."/>
            <person name="Benedito V.A."/>
            <person name="Mayer K.F."/>
            <person name="Gouzy J."/>
            <person name="Schoof H."/>
            <person name="Van de Peer Y."/>
            <person name="Proost S."/>
            <person name="Cook D.R."/>
            <person name="Meyers B.C."/>
            <person name="Spannagl M."/>
            <person name="Cheung F."/>
            <person name="De Mita S."/>
            <person name="Krishnakumar V."/>
            <person name="Gundlach H."/>
            <person name="Zhou S."/>
            <person name="Mudge J."/>
            <person name="Bharti A.K."/>
            <person name="Murray J.D."/>
            <person name="Naoumkina M.A."/>
            <person name="Rosen B."/>
            <person name="Silverstein K.A."/>
            <person name="Tang H."/>
            <person name="Rombauts S."/>
            <person name="Zhao P.X."/>
            <person name="Zhou P."/>
            <person name="Barbe V."/>
            <person name="Bardou P."/>
            <person name="Bechner M."/>
            <person name="Bellec A."/>
            <person name="Berger A."/>
            <person name="Berges H."/>
            <person name="Bidwell S."/>
            <person name="Bisseling T."/>
            <person name="Choisne N."/>
            <person name="Couloux A."/>
            <person name="Denny R."/>
            <person name="Deshpande S."/>
            <person name="Dai X."/>
            <person name="Doyle J.J."/>
            <person name="Dudez A.M."/>
            <person name="Farmer A.D."/>
            <person name="Fouteau S."/>
            <person name="Franken C."/>
            <person name="Gibelin C."/>
            <person name="Gish J."/>
            <person name="Goldstein S."/>
            <person name="Gonzalez A.J."/>
            <person name="Green P.J."/>
            <person name="Hallab A."/>
            <person name="Hartog M."/>
            <person name="Hua A."/>
            <person name="Humphray S.J."/>
            <person name="Jeong D.H."/>
            <person name="Jing Y."/>
            <person name="Jocker A."/>
            <person name="Kenton S.M."/>
            <person name="Kim D.J."/>
            <person name="Klee K."/>
            <person name="Lai H."/>
            <person name="Lang C."/>
            <person name="Lin S."/>
            <person name="Macmil S.L."/>
            <person name="Magdelenat G."/>
            <person name="Matthews L."/>
            <person name="McCorrison J."/>
            <person name="Monaghan E.L."/>
            <person name="Mun J.H."/>
            <person name="Najar F.Z."/>
            <person name="Nicholson C."/>
            <person name="Noirot C."/>
            <person name="O'Bleness M."/>
            <person name="Paule C.R."/>
            <person name="Poulain J."/>
            <person name="Prion F."/>
            <person name="Qin B."/>
            <person name="Qu C."/>
            <person name="Retzel E.F."/>
            <person name="Riddle C."/>
            <person name="Sallet E."/>
            <person name="Samain S."/>
            <person name="Samson N."/>
            <person name="Sanders I."/>
            <person name="Saurat O."/>
            <person name="Scarpelli C."/>
            <person name="Schiex T."/>
            <person name="Segurens B."/>
            <person name="Severin A.J."/>
            <person name="Sherrier D.J."/>
            <person name="Shi R."/>
            <person name="Sims S."/>
            <person name="Singer S.R."/>
            <person name="Sinharoy S."/>
            <person name="Sterck L."/>
            <person name="Viollet A."/>
            <person name="Wang B.B."/>
            <person name="Wang K."/>
            <person name="Wang M."/>
            <person name="Wang X."/>
            <person name="Warfsmann J."/>
            <person name="Weissenbach J."/>
            <person name="White D.D."/>
            <person name="White J.D."/>
            <person name="Wiley G.B."/>
            <person name="Wincker P."/>
            <person name="Xing Y."/>
            <person name="Yang L."/>
            <person name="Yao Z."/>
            <person name="Ying F."/>
            <person name="Zhai J."/>
            <person name="Zhou L."/>
            <person name="Zuber A."/>
            <person name="Denarie J."/>
            <person name="Dixon R.A."/>
            <person name="May G.D."/>
            <person name="Schwartz D.C."/>
            <person name="Rogers J."/>
            <person name="Quetier F."/>
            <person name="Town C.D."/>
            <person name="Roe B.A."/>
        </authorList>
    </citation>
    <scope>NUCLEOTIDE SEQUENCE [LARGE SCALE GENOMIC DNA]</scope>
    <source>
        <strain evidence="1">A17</strain>
        <strain evidence="2 3">cv. Jemalong A17</strain>
    </source>
</reference>
<dbReference type="HOGENOM" id="CLU_2853039_0_0_1"/>
<dbReference type="Proteomes" id="UP000002051">
    <property type="component" value="Chromosome 2"/>
</dbReference>
<protein>
    <submittedName>
        <fullName evidence="1 2">Uncharacterized protein</fullName>
    </submittedName>
</protein>
<evidence type="ECO:0000313" key="3">
    <source>
        <dbReference type="Proteomes" id="UP000002051"/>
    </source>
</evidence>
<keyword evidence="3" id="KW-1185">Reference proteome</keyword>
<reference evidence="2" key="3">
    <citation type="submission" date="2015-04" db="UniProtKB">
        <authorList>
            <consortium name="EnsemblPlants"/>
        </authorList>
    </citation>
    <scope>IDENTIFICATION</scope>
    <source>
        <strain evidence="2">cv. Jemalong A17</strain>
    </source>
</reference>
<dbReference type="AlphaFoldDB" id="G7IQR2"/>
<accession>G7IQR2</accession>